<feature type="transmembrane region" description="Helical" evidence="1">
    <location>
        <begin position="6"/>
        <end position="28"/>
    </location>
</feature>
<evidence type="ECO:0000313" key="2">
    <source>
        <dbReference type="EMBL" id="AFM06335.1"/>
    </source>
</evidence>
<reference evidence="3" key="1">
    <citation type="submission" date="2012-06" db="EMBL/GenBank/DDBJ databases">
        <title>The complete genome of Flexibacter litoralis DSM 6794.</title>
        <authorList>
            <person name="Lucas S."/>
            <person name="Copeland A."/>
            <person name="Lapidus A."/>
            <person name="Glavina del Rio T."/>
            <person name="Dalin E."/>
            <person name="Tice H."/>
            <person name="Bruce D."/>
            <person name="Goodwin L."/>
            <person name="Pitluck S."/>
            <person name="Peters L."/>
            <person name="Ovchinnikova G."/>
            <person name="Lu M."/>
            <person name="Kyrpides N."/>
            <person name="Mavromatis K."/>
            <person name="Ivanova N."/>
            <person name="Brettin T."/>
            <person name="Detter J.C."/>
            <person name="Han C."/>
            <person name="Larimer F."/>
            <person name="Land M."/>
            <person name="Hauser L."/>
            <person name="Markowitz V."/>
            <person name="Cheng J.-F."/>
            <person name="Hugenholtz P."/>
            <person name="Woyke T."/>
            <person name="Wu D."/>
            <person name="Spring S."/>
            <person name="Lang E."/>
            <person name="Kopitz M."/>
            <person name="Brambilla E."/>
            <person name="Klenk H.-P."/>
            <person name="Eisen J.A."/>
        </authorList>
    </citation>
    <scope>NUCLEOTIDE SEQUENCE [LARGE SCALE GENOMIC DNA]</scope>
    <source>
        <strain evidence="3">ATCC 23117 / DSM 6794 / NBRC 15988 / NCIMB 1366 / Sio-4</strain>
    </source>
</reference>
<gene>
    <name evidence="2" type="ordered locus">Fleli_4037</name>
</gene>
<dbReference type="AlphaFoldDB" id="I4AQV0"/>
<keyword evidence="1" id="KW-1133">Transmembrane helix</keyword>
<keyword evidence="3" id="KW-1185">Reference proteome</keyword>
<dbReference type="HOGENOM" id="CLU_2355596_0_0_10"/>
<dbReference type="Proteomes" id="UP000006054">
    <property type="component" value="Chromosome"/>
</dbReference>
<dbReference type="OrthoDB" id="983139at2"/>
<accession>I4AQV0</accession>
<name>I4AQV0_BERLS</name>
<protein>
    <submittedName>
        <fullName evidence="2">Uncharacterized protein</fullName>
    </submittedName>
</protein>
<sequence>MKNYFIYIILFWSFLLIGITGMVSYKFIQKEEAEIYYSNQRQISKSFLLTDFCFSTESRHVRHLSMPEWIAPFQDFPAYHEHFPSSSFLKPIIYSE</sequence>
<keyword evidence="1" id="KW-0812">Transmembrane</keyword>
<evidence type="ECO:0000256" key="1">
    <source>
        <dbReference type="SAM" id="Phobius"/>
    </source>
</evidence>
<dbReference type="eggNOG" id="ENOG5032NNP">
    <property type="taxonomic scope" value="Bacteria"/>
</dbReference>
<dbReference type="STRING" id="880071.Fleli_4037"/>
<evidence type="ECO:0000313" key="3">
    <source>
        <dbReference type="Proteomes" id="UP000006054"/>
    </source>
</evidence>
<dbReference type="KEGG" id="fli:Fleli_4037"/>
<organism evidence="2 3">
    <name type="scientific">Bernardetia litoralis (strain ATCC 23117 / DSM 6794 / NBRC 15988 / NCIMB 1366 / Fx l1 / Sio-4)</name>
    <name type="common">Flexibacter litoralis</name>
    <dbReference type="NCBI Taxonomy" id="880071"/>
    <lineage>
        <taxon>Bacteria</taxon>
        <taxon>Pseudomonadati</taxon>
        <taxon>Bacteroidota</taxon>
        <taxon>Cytophagia</taxon>
        <taxon>Cytophagales</taxon>
        <taxon>Bernardetiaceae</taxon>
        <taxon>Bernardetia</taxon>
    </lineage>
</organism>
<proteinExistence type="predicted"/>
<dbReference type="RefSeq" id="WP_014799758.1">
    <property type="nucleotide sequence ID" value="NC_018018.1"/>
</dbReference>
<keyword evidence="1" id="KW-0472">Membrane</keyword>
<dbReference type="EMBL" id="CP003345">
    <property type="protein sequence ID" value="AFM06335.1"/>
    <property type="molecule type" value="Genomic_DNA"/>
</dbReference>